<dbReference type="OrthoDB" id="695142at2759"/>
<keyword evidence="2 5" id="KW-0812">Transmembrane</keyword>
<sequence length="257" mass="27493">MSSASNPKPVVTGYPAAAAPSPAGGAAYPYPAPPPHAAPYYPAPYPNGAAPPPASYGAPFRPNTLFLRRLLAVAIAFFLLIGLVILILWLVLRPRLPVFAVSSASVSAFNLSAPQQLLSSDFDLALSVSNPNHKMGIYYDRLVAAVLYGSDTIAETNLPPFYQGKGNATTIRARLVAAAEYVDADVAKGITADRGRGDGTVNFYVRVLALVRFRARAWRTRWHVMRVYCDHVPVGFKNGTATVGSLVAPPKQCQVNL</sequence>
<dbReference type="KEGG" id="pda:103714283"/>
<proteinExistence type="predicted"/>
<gene>
    <name evidence="8" type="primary">LOC103714283</name>
</gene>
<dbReference type="InterPro" id="IPR004864">
    <property type="entry name" value="LEA_2"/>
</dbReference>
<keyword evidence="3 5" id="KW-1133">Transmembrane helix</keyword>
<comment type="subcellular location">
    <subcellularLocation>
        <location evidence="1">Membrane</location>
        <topology evidence="1">Single-pass membrane protein</topology>
    </subcellularLocation>
</comment>
<dbReference type="PANTHER" id="PTHR31234:SF55">
    <property type="entry name" value="LATE EMBRYOGENESIS ABUNDANT (LEA) HYDROXYPROLINE-RICH GLYCOPROTEIN FAMILY"/>
    <property type="match status" value="1"/>
</dbReference>
<dbReference type="Proteomes" id="UP000228380">
    <property type="component" value="Chromosome 14"/>
</dbReference>
<keyword evidence="4 5" id="KW-0472">Membrane</keyword>
<evidence type="ECO:0000313" key="8">
    <source>
        <dbReference type="RefSeq" id="XP_008799698.2"/>
    </source>
</evidence>
<evidence type="ECO:0000256" key="4">
    <source>
        <dbReference type="ARBA" id="ARBA00023136"/>
    </source>
</evidence>
<name>A0A8B7CI25_PHODC</name>
<evidence type="ECO:0000256" key="1">
    <source>
        <dbReference type="ARBA" id="ARBA00004167"/>
    </source>
</evidence>
<dbReference type="PANTHER" id="PTHR31234">
    <property type="entry name" value="LATE EMBRYOGENESIS ABUNDANT (LEA) HYDROXYPROLINE-RICH GLYCOPROTEIN FAMILY"/>
    <property type="match status" value="1"/>
</dbReference>
<dbReference type="InterPro" id="IPR044839">
    <property type="entry name" value="NDR1-like"/>
</dbReference>
<accession>A0A8B7CI25</accession>
<dbReference type="GeneID" id="103714283"/>
<reference evidence="7" key="1">
    <citation type="journal article" date="2019" name="Nat. Commun.">
        <title>Genome-wide association mapping of date palm fruit traits.</title>
        <authorList>
            <person name="Hazzouri K.M."/>
            <person name="Gros-Balthazard M."/>
            <person name="Flowers J.M."/>
            <person name="Copetti D."/>
            <person name="Lemansour A."/>
            <person name="Lebrun M."/>
            <person name="Masmoudi K."/>
            <person name="Ferrand S."/>
            <person name="Dhar M.I."/>
            <person name="Fresquez Z.A."/>
            <person name="Rosas U."/>
            <person name="Zhang J."/>
            <person name="Talag J."/>
            <person name="Lee S."/>
            <person name="Kudrna D."/>
            <person name="Powell R.F."/>
            <person name="Leitch I.J."/>
            <person name="Krueger R.R."/>
            <person name="Wing R.A."/>
            <person name="Amiri K.M.A."/>
            <person name="Purugganan M.D."/>
        </authorList>
    </citation>
    <scope>NUCLEOTIDE SEQUENCE [LARGE SCALE GENOMIC DNA]</scope>
    <source>
        <strain evidence="7">cv. Khalas</strain>
    </source>
</reference>
<dbReference type="GO" id="GO:0005886">
    <property type="term" value="C:plasma membrane"/>
    <property type="evidence" value="ECO:0007669"/>
    <property type="project" value="TreeGrafter"/>
</dbReference>
<dbReference type="RefSeq" id="XP_008799698.2">
    <property type="nucleotide sequence ID" value="XM_008801476.4"/>
</dbReference>
<feature type="transmembrane region" description="Helical" evidence="5">
    <location>
        <begin position="70"/>
        <end position="92"/>
    </location>
</feature>
<dbReference type="GO" id="GO:0098542">
    <property type="term" value="P:defense response to other organism"/>
    <property type="evidence" value="ECO:0007669"/>
    <property type="project" value="InterPro"/>
</dbReference>
<organism evidence="7 8">
    <name type="scientific">Phoenix dactylifera</name>
    <name type="common">Date palm</name>
    <dbReference type="NCBI Taxonomy" id="42345"/>
    <lineage>
        <taxon>Eukaryota</taxon>
        <taxon>Viridiplantae</taxon>
        <taxon>Streptophyta</taxon>
        <taxon>Embryophyta</taxon>
        <taxon>Tracheophyta</taxon>
        <taxon>Spermatophyta</taxon>
        <taxon>Magnoliopsida</taxon>
        <taxon>Liliopsida</taxon>
        <taxon>Arecaceae</taxon>
        <taxon>Coryphoideae</taxon>
        <taxon>Phoeniceae</taxon>
        <taxon>Phoenix</taxon>
    </lineage>
</organism>
<evidence type="ECO:0000256" key="5">
    <source>
        <dbReference type="SAM" id="Phobius"/>
    </source>
</evidence>
<keyword evidence="7" id="KW-1185">Reference proteome</keyword>
<evidence type="ECO:0000259" key="6">
    <source>
        <dbReference type="Pfam" id="PF03168"/>
    </source>
</evidence>
<protein>
    <submittedName>
        <fullName evidence="8">NDR1/HIN1-like protein 10</fullName>
    </submittedName>
</protein>
<evidence type="ECO:0000256" key="3">
    <source>
        <dbReference type="ARBA" id="ARBA00022989"/>
    </source>
</evidence>
<feature type="domain" description="Late embryogenesis abundant protein LEA-2 subgroup" evidence="6">
    <location>
        <begin position="126"/>
        <end position="198"/>
    </location>
</feature>
<evidence type="ECO:0000313" key="7">
    <source>
        <dbReference type="Proteomes" id="UP000228380"/>
    </source>
</evidence>
<dbReference type="AlphaFoldDB" id="A0A8B7CI25"/>
<dbReference type="Pfam" id="PF03168">
    <property type="entry name" value="LEA_2"/>
    <property type="match status" value="1"/>
</dbReference>
<reference evidence="8" key="2">
    <citation type="submission" date="2025-08" db="UniProtKB">
        <authorList>
            <consortium name="RefSeq"/>
        </authorList>
    </citation>
    <scope>IDENTIFICATION</scope>
    <source>
        <tissue evidence="8">Young leaves</tissue>
    </source>
</reference>
<evidence type="ECO:0000256" key="2">
    <source>
        <dbReference type="ARBA" id="ARBA00022692"/>
    </source>
</evidence>